<keyword evidence="2" id="KW-0472">Membrane</keyword>
<evidence type="ECO:0000256" key="2">
    <source>
        <dbReference type="SAM" id="Phobius"/>
    </source>
</evidence>
<protein>
    <submittedName>
        <fullName evidence="3">Gas vesicle protein</fullName>
    </submittedName>
</protein>
<feature type="region of interest" description="Disordered" evidence="1">
    <location>
        <begin position="144"/>
        <end position="164"/>
    </location>
</feature>
<organism evidence="3 4">
    <name type="scientific">Bacillus chungangensis</name>
    <dbReference type="NCBI Taxonomy" id="587633"/>
    <lineage>
        <taxon>Bacteria</taxon>
        <taxon>Bacillati</taxon>
        <taxon>Bacillota</taxon>
        <taxon>Bacilli</taxon>
        <taxon>Bacillales</taxon>
        <taxon>Bacillaceae</taxon>
        <taxon>Bacillus</taxon>
    </lineage>
</organism>
<accession>A0ABT9WU82</accession>
<dbReference type="Pfam" id="PF12732">
    <property type="entry name" value="YtxH"/>
    <property type="match status" value="1"/>
</dbReference>
<dbReference type="InterPro" id="IPR052928">
    <property type="entry name" value="Desiccation-related_membrane"/>
</dbReference>
<keyword evidence="2" id="KW-1133">Transmembrane helix</keyword>
<feature type="transmembrane region" description="Helical" evidence="2">
    <location>
        <begin position="20"/>
        <end position="38"/>
    </location>
</feature>
<dbReference type="InterPro" id="IPR024623">
    <property type="entry name" value="YtxH"/>
</dbReference>
<dbReference type="PANTHER" id="PTHR35792:SF1">
    <property type="entry name" value="SLL0268 PROTEIN"/>
    <property type="match status" value="1"/>
</dbReference>
<keyword evidence="4" id="KW-1185">Reference proteome</keyword>
<sequence length="164" mass="18071">MANNESKNNQNNQIDTKDFLIGALVGGIVGAATALLLAPKSGKELRSDINEQVSNLKEKTDHWKDAAVEKSSEMAAAAKEKTTQLKDTAVEKGNQFAGTVKEKTEKIRDVAVEKSHDLKEKAAKLQKNIQFKSTEKAENVQIKAEEEHDVQEKLKEVQTVNDQA</sequence>
<evidence type="ECO:0000256" key="1">
    <source>
        <dbReference type="SAM" id="MobiDB-lite"/>
    </source>
</evidence>
<proteinExistence type="predicted"/>
<feature type="compositionally biased region" description="Basic and acidic residues" evidence="1">
    <location>
        <begin position="144"/>
        <end position="156"/>
    </location>
</feature>
<dbReference type="Proteomes" id="UP001223586">
    <property type="component" value="Unassembled WGS sequence"/>
</dbReference>
<name>A0ABT9WU82_9BACI</name>
<reference evidence="3 4" key="1">
    <citation type="submission" date="2023-07" db="EMBL/GenBank/DDBJ databases">
        <title>Genomic Encyclopedia of Type Strains, Phase IV (KMG-IV): sequencing the most valuable type-strain genomes for metagenomic binning, comparative biology and taxonomic classification.</title>
        <authorList>
            <person name="Goeker M."/>
        </authorList>
    </citation>
    <scope>NUCLEOTIDE SEQUENCE [LARGE SCALE GENOMIC DNA]</scope>
    <source>
        <strain evidence="3 4">DSM 23837</strain>
    </source>
</reference>
<dbReference type="Gene3D" id="1.20.120.20">
    <property type="entry name" value="Apolipoprotein"/>
    <property type="match status" value="1"/>
</dbReference>
<dbReference type="RefSeq" id="WP_307230347.1">
    <property type="nucleotide sequence ID" value="NZ_JAUSTT010000016.1"/>
</dbReference>
<gene>
    <name evidence="3" type="ORF">J2S08_002717</name>
</gene>
<keyword evidence="2" id="KW-0812">Transmembrane</keyword>
<comment type="caution">
    <text evidence="3">The sequence shown here is derived from an EMBL/GenBank/DDBJ whole genome shotgun (WGS) entry which is preliminary data.</text>
</comment>
<evidence type="ECO:0000313" key="3">
    <source>
        <dbReference type="EMBL" id="MDQ0176859.1"/>
    </source>
</evidence>
<evidence type="ECO:0000313" key="4">
    <source>
        <dbReference type="Proteomes" id="UP001223586"/>
    </source>
</evidence>
<dbReference type="PANTHER" id="PTHR35792">
    <property type="entry name" value="GENERAL STRESS PROTEIN"/>
    <property type="match status" value="1"/>
</dbReference>
<dbReference type="EMBL" id="JAUSTT010000016">
    <property type="protein sequence ID" value="MDQ0176859.1"/>
    <property type="molecule type" value="Genomic_DNA"/>
</dbReference>